<evidence type="ECO:0000256" key="3">
    <source>
        <dbReference type="SAM" id="MobiDB-lite"/>
    </source>
</evidence>
<dbReference type="PROSITE" id="PS50004">
    <property type="entry name" value="C2"/>
    <property type="match status" value="1"/>
</dbReference>
<protein>
    <recommendedName>
        <fullName evidence="4">C2 domain-containing protein</fullName>
    </recommendedName>
</protein>
<dbReference type="EMBL" id="GG745369">
    <property type="protein sequence ID" value="KNE70962.1"/>
    <property type="molecule type" value="Genomic_DNA"/>
</dbReference>
<dbReference type="GO" id="GO:0060271">
    <property type="term" value="P:cilium assembly"/>
    <property type="evidence" value="ECO:0007669"/>
    <property type="project" value="TreeGrafter"/>
</dbReference>
<dbReference type="AlphaFoldDB" id="A0A0L0T8B1"/>
<dbReference type="InterPro" id="IPR011990">
    <property type="entry name" value="TPR-like_helical_dom_sf"/>
</dbReference>
<name>A0A0L0T8B1_ALLM3</name>
<reference evidence="6" key="2">
    <citation type="submission" date="2009-11" db="EMBL/GenBank/DDBJ databases">
        <title>The Genome Sequence of Allomyces macrogynus strain ATCC 38327.</title>
        <authorList>
            <consortium name="The Broad Institute Genome Sequencing Platform"/>
            <person name="Russ C."/>
            <person name="Cuomo C."/>
            <person name="Shea T."/>
            <person name="Young S.K."/>
            <person name="Zeng Q."/>
            <person name="Koehrsen M."/>
            <person name="Haas B."/>
            <person name="Borodovsky M."/>
            <person name="Guigo R."/>
            <person name="Alvarado L."/>
            <person name="Berlin A."/>
            <person name="Borenstein D."/>
            <person name="Chen Z."/>
            <person name="Engels R."/>
            <person name="Freedman E."/>
            <person name="Gellesch M."/>
            <person name="Goldberg J."/>
            <person name="Griggs A."/>
            <person name="Gujja S."/>
            <person name="Heiman D."/>
            <person name="Hepburn T."/>
            <person name="Howarth C."/>
            <person name="Jen D."/>
            <person name="Larson L."/>
            <person name="Lewis B."/>
            <person name="Mehta T."/>
            <person name="Park D."/>
            <person name="Pearson M."/>
            <person name="Roberts A."/>
            <person name="Saif S."/>
            <person name="Shenoy N."/>
            <person name="Sisk P."/>
            <person name="Stolte C."/>
            <person name="Sykes S."/>
            <person name="Walk T."/>
            <person name="White J."/>
            <person name="Yandava C."/>
            <person name="Burger G."/>
            <person name="Gray M.W."/>
            <person name="Holland P.W.H."/>
            <person name="King N."/>
            <person name="Lang F.B.F."/>
            <person name="Roger A.J."/>
            <person name="Ruiz-Trillo I."/>
            <person name="Lander E."/>
            <person name="Nusbaum C."/>
        </authorList>
    </citation>
    <scope>NUCLEOTIDE SEQUENCE [LARGE SCALE GENOMIC DNA]</scope>
    <source>
        <strain evidence="6">ATCC 38327</strain>
    </source>
</reference>
<dbReference type="SUPFAM" id="SSF49562">
    <property type="entry name" value="C2 domain (Calcium/lipid-binding domain, CaLB)"/>
    <property type="match status" value="1"/>
</dbReference>
<organism evidence="5 6">
    <name type="scientific">Allomyces macrogynus (strain ATCC 38327)</name>
    <name type="common">Allomyces javanicus var. macrogynus</name>
    <dbReference type="NCBI Taxonomy" id="578462"/>
    <lineage>
        <taxon>Eukaryota</taxon>
        <taxon>Fungi</taxon>
        <taxon>Fungi incertae sedis</taxon>
        <taxon>Blastocladiomycota</taxon>
        <taxon>Blastocladiomycetes</taxon>
        <taxon>Blastocladiales</taxon>
        <taxon>Blastocladiaceae</taxon>
        <taxon>Allomyces</taxon>
    </lineage>
</organism>
<dbReference type="GO" id="GO:0070062">
    <property type="term" value="C:extracellular exosome"/>
    <property type="evidence" value="ECO:0007669"/>
    <property type="project" value="TreeGrafter"/>
</dbReference>
<evidence type="ECO:0000313" key="6">
    <source>
        <dbReference type="Proteomes" id="UP000054350"/>
    </source>
</evidence>
<dbReference type="Gene3D" id="2.60.40.150">
    <property type="entry name" value="C2 domain"/>
    <property type="match status" value="1"/>
</dbReference>
<keyword evidence="2" id="KW-0802">TPR repeat</keyword>
<evidence type="ECO:0000313" key="5">
    <source>
        <dbReference type="EMBL" id="KNE70962.1"/>
    </source>
</evidence>
<feature type="compositionally biased region" description="Polar residues" evidence="3">
    <location>
        <begin position="1"/>
        <end position="10"/>
    </location>
</feature>
<dbReference type="OrthoDB" id="10262375at2759"/>
<gene>
    <name evidence="5" type="ORF">AMAG_15226</name>
</gene>
<keyword evidence="1" id="KW-0677">Repeat</keyword>
<dbReference type="VEuPathDB" id="FungiDB:AMAG_15226"/>
<dbReference type="Gene3D" id="1.25.40.10">
    <property type="entry name" value="Tetratricopeptide repeat domain"/>
    <property type="match status" value="1"/>
</dbReference>
<reference evidence="5 6" key="1">
    <citation type="submission" date="2009-11" db="EMBL/GenBank/DDBJ databases">
        <title>Annotation of Allomyces macrogynus ATCC 38327.</title>
        <authorList>
            <consortium name="The Broad Institute Genome Sequencing Platform"/>
            <person name="Russ C."/>
            <person name="Cuomo C."/>
            <person name="Burger G."/>
            <person name="Gray M.W."/>
            <person name="Holland P.W.H."/>
            <person name="King N."/>
            <person name="Lang F.B.F."/>
            <person name="Roger A.J."/>
            <person name="Ruiz-Trillo I."/>
            <person name="Young S.K."/>
            <person name="Zeng Q."/>
            <person name="Gargeya S."/>
            <person name="Fitzgerald M."/>
            <person name="Haas B."/>
            <person name="Abouelleil A."/>
            <person name="Alvarado L."/>
            <person name="Arachchi H.M."/>
            <person name="Berlin A."/>
            <person name="Chapman S.B."/>
            <person name="Gearin G."/>
            <person name="Goldberg J."/>
            <person name="Griggs A."/>
            <person name="Gujja S."/>
            <person name="Hansen M."/>
            <person name="Heiman D."/>
            <person name="Howarth C."/>
            <person name="Larimer J."/>
            <person name="Lui A."/>
            <person name="MacDonald P.J.P."/>
            <person name="McCowen C."/>
            <person name="Montmayeur A."/>
            <person name="Murphy C."/>
            <person name="Neiman D."/>
            <person name="Pearson M."/>
            <person name="Priest M."/>
            <person name="Roberts A."/>
            <person name="Saif S."/>
            <person name="Shea T."/>
            <person name="Sisk P."/>
            <person name="Stolte C."/>
            <person name="Sykes S."/>
            <person name="Wortman J."/>
            <person name="Nusbaum C."/>
            <person name="Birren B."/>
        </authorList>
    </citation>
    <scope>NUCLEOTIDE SEQUENCE [LARGE SCALE GENOMIC DNA]</scope>
    <source>
        <strain evidence="5 6">ATCC 38327</strain>
    </source>
</reference>
<keyword evidence="6" id="KW-1185">Reference proteome</keyword>
<dbReference type="InterPro" id="IPR000008">
    <property type="entry name" value="C2_dom"/>
</dbReference>
<dbReference type="GO" id="GO:0003341">
    <property type="term" value="P:cilium movement"/>
    <property type="evidence" value="ECO:0007669"/>
    <property type="project" value="TreeGrafter"/>
</dbReference>
<dbReference type="InterPro" id="IPR035892">
    <property type="entry name" value="C2_domain_sf"/>
</dbReference>
<dbReference type="SUPFAM" id="SSF48452">
    <property type="entry name" value="TPR-like"/>
    <property type="match status" value="1"/>
</dbReference>
<evidence type="ECO:0000256" key="2">
    <source>
        <dbReference type="ARBA" id="ARBA00022803"/>
    </source>
</evidence>
<dbReference type="PANTHER" id="PTHR44314">
    <property type="entry name" value="CILIA- AND FLAGELLA-ASSOCIATED PROTEIN 70"/>
    <property type="match status" value="1"/>
</dbReference>
<proteinExistence type="predicted"/>
<evidence type="ECO:0000256" key="1">
    <source>
        <dbReference type="ARBA" id="ARBA00022737"/>
    </source>
</evidence>
<dbReference type="GO" id="GO:0031514">
    <property type="term" value="C:motile cilium"/>
    <property type="evidence" value="ECO:0007669"/>
    <property type="project" value="TreeGrafter"/>
</dbReference>
<feature type="region of interest" description="Disordered" evidence="3">
    <location>
        <begin position="1"/>
        <end position="38"/>
    </location>
</feature>
<dbReference type="STRING" id="578462.A0A0L0T8B1"/>
<dbReference type="InterPro" id="IPR052628">
    <property type="entry name" value="CFAP70"/>
</dbReference>
<dbReference type="Proteomes" id="UP000054350">
    <property type="component" value="Unassembled WGS sequence"/>
</dbReference>
<evidence type="ECO:0000259" key="4">
    <source>
        <dbReference type="PROSITE" id="PS50004"/>
    </source>
</evidence>
<dbReference type="PANTHER" id="PTHR44314:SF1">
    <property type="entry name" value="CILIA- AND FLAGELLA-ASSOCIATED PROTEIN 70"/>
    <property type="match status" value="1"/>
</dbReference>
<accession>A0A0L0T8B1</accession>
<feature type="domain" description="C2" evidence="4">
    <location>
        <begin position="28"/>
        <end position="151"/>
    </location>
</feature>
<feature type="compositionally biased region" description="Low complexity" evidence="3">
    <location>
        <begin position="20"/>
        <end position="38"/>
    </location>
</feature>
<sequence length="795" mass="85329">MNASSATNVPPSGAAAGSVPSTASNGNGTNTGTAPAGADAASTDFVLTVTLSSAKSLRGSKGEKVSTFARVQFADFEPKDTPVVADAADPAYQFAYTLTLTVTEGLIDTFLNQPLQVSIFEALPKDKNALLGSGEVNLAPYFLDFSAPATTPPPPDNPDEMPVPGHNMGGMLAVPITYATPKLLTTTVNGAEEQLQPTVALTVTSSRPLVPEEDLALSNILEVHPLEVAPVPDEWNWKDASEKDPMSNLYHYTLSLNLPLNSMTDRAFAIGNGGLVGPDATAPHKRLMWARSGRTLLSPAALKKLRERILGKTLLDVDLTRSPMAKFGNVADPLAARYRGKAQLDIGPILLPETLTVTISGAVTNAVEIDEKDPGSVAQLKQKLTAYKSLDTKLTLRVSLARPFARQRVHLAQTEYRATLRTLVESLAREYVPGQDRGAFLAHVQRHGLVHGMHRSLKTAVVKLLKEQYSEYFAEPSGGDQASLLARVYVDLVDELHRAIDERYTTHAVAPDATTVVDHLVAEAAMCEADLDYPGAIKALTDRHVTQPDNLRAQYELATCHARAGHAETATQLLRDLLSRHEKHVPALVALGLLASTRDPAETDGIALAETCLTTVLRSRPSCPVTLALLAVHYMHHGADEKADGCLAQIARLTDSASGATDALLTPLDPLRKPTTDAFLDAAEHCLTVAATSLADRLFAQHLVVRVWAALGHVAFVTAKWTVARQAYESLLAFHADCDDALVLRRLAAIYYAMACGGDEWGVDAPCVDVERMRSRGICLCGQRRGRESGSCVWG</sequence>
<dbReference type="eggNOG" id="ENOG502QSJ2">
    <property type="taxonomic scope" value="Eukaryota"/>
</dbReference>